<dbReference type="Proteomes" id="UP000035680">
    <property type="component" value="Unassembled WGS sequence"/>
</dbReference>
<dbReference type="PROSITE" id="PS50082">
    <property type="entry name" value="WD_REPEATS_2"/>
    <property type="match status" value="2"/>
</dbReference>
<feature type="repeat" description="WD" evidence="8">
    <location>
        <begin position="256"/>
        <end position="297"/>
    </location>
</feature>
<dbReference type="GO" id="GO:0005730">
    <property type="term" value="C:nucleolus"/>
    <property type="evidence" value="ECO:0007669"/>
    <property type="project" value="UniProtKB-SubCell"/>
</dbReference>
<comment type="function">
    <text evidence="7">Ribosome biogenesis factor. Involved in nucleolar processing of pre-18S ribosomal RNA. Required for optimal pre-ribosomal RNA transcription by RNA polymerase I. Part of the small subunit (SSU) processome, first precursor of the small eukaryotic ribosomal subunit. During the assembly of the SSU processome in the nucleolus, many ribosome biogenesis factors, an RNA chaperone and ribosomal proteins associate with the nascent pre-rRNA and work in concert to generate RNA folding, modifications, rearrangements and cleavage as well as targeted degradation of pre-ribosomal RNA by the RNA exosome.</text>
</comment>
<evidence type="ECO:0000256" key="5">
    <source>
        <dbReference type="ARBA" id="ARBA00022737"/>
    </source>
</evidence>
<dbReference type="InterPro" id="IPR018983">
    <property type="entry name" value="U3_snoRNA-assocProt_15_C"/>
</dbReference>
<dbReference type="PROSITE" id="PS00678">
    <property type="entry name" value="WD_REPEATS_1"/>
    <property type="match status" value="1"/>
</dbReference>
<dbReference type="InterPro" id="IPR001680">
    <property type="entry name" value="WD40_rpt"/>
</dbReference>
<comment type="subcellular location">
    <subcellularLocation>
        <location evidence="1">Nucleus</location>
        <location evidence="1">Nucleolus</location>
    </subcellularLocation>
</comment>
<evidence type="ECO:0000256" key="8">
    <source>
        <dbReference type="PROSITE-ProRule" id="PRU00221"/>
    </source>
</evidence>
<dbReference type="GO" id="GO:0006364">
    <property type="term" value="P:rRNA processing"/>
    <property type="evidence" value="ECO:0007669"/>
    <property type="project" value="UniProtKB-KW"/>
</dbReference>
<sequence>MNRASYVKGLVPVTENLNSIQHSDDYLYWQRMEQVAVFQEGGNISSTAFLPISPYHVATTSAFRLTIYDTNVCDSVSTNSRFNTQVFGATYRKDGSLLGCGSLDGIVRLYDVHKVNTSLKTALRTIKTGTSPVHVVSFSRSGHKVSAMNDSGTFNIYDVADTSGRSLFSKDAHTDHIRCGGFSDVNENILATGSYDHTVKLWDTRKSGDKPIFSVDHGYPVEKVILFPHSNIMATAGGQFIKLWDMTMSHKEIHVFENHHKTVTSLCLATKNKKLVSGGLDKRINIFNIASGDFKLIYQMSTLAPVLTLAMSPTDDCMVYGMQNVVTINRRKPAMKKDVQVSAMKIAHKEPKAKSFRKITTTDSEGHIVRVEVSAPILDKINLGPIEKLIVSKKFNKVIEVIFYRSSEWKNNPSMVVAALRQIYFQKALRRCLTGRDEKIMGNIFKFIRLHLFNNAYFSTLMKVTECLIEIYSDETEFNQETKKNFNDLKKVVEHEIKREGEMLRIKGMLEVIFNANKKHIMKDDPEYGDIFGELVITPKSLNTLS</sequence>
<dbReference type="SUPFAM" id="SSF50978">
    <property type="entry name" value="WD40 repeat-like"/>
    <property type="match status" value="1"/>
</dbReference>
<dbReference type="InterPro" id="IPR036322">
    <property type="entry name" value="WD40_repeat_dom_sf"/>
</dbReference>
<reference evidence="10" key="1">
    <citation type="submission" date="2014-07" db="EMBL/GenBank/DDBJ databases">
        <authorList>
            <person name="Martin A.A"/>
            <person name="De Silva N."/>
        </authorList>
    </citation>
    <scope>NUCLEOTIDE SEQUENCE</scope>
</reference>
<keyword evidence="6" id="KW-0539">Nucleus</keyword>
<proteinExistence type="predicted"/>
<feature type="domain" description="U3 small nucleolar RNA-associated protein 15 C-terminal" evidence="9">
    <location>
        <begin position="379"/>
        <end position="513"/>
    </location>
</feature>
<dbReference type="Pfam" id="PF00400">
    <property type="entry name" value="WD40"/>
    <property type="match status" value="2"/>
</dbReference>
<evidence type="ECO:0000256" key="3">
    <source>
        <dbReference type="ARBA" id="ARBA00022552"/>
    </source>
</evidence>
<name>A0A0K0G2B1_STRVS</name>
<keyword evidence="4 8" id="KW-0853">WD repeat</keyword>
<dbReference type="PANTHER" id="PTHR19924:SF26">
    <property type="entry name" value="U3 SMALL NUCLEOLAR RNA-ASSOCIATED PROTEIN 15 HOMOLOG"/>
    <property type="match status" value="1"/>
</dbReference>
<evidence type="ECO:0000256" key="7">
    <source>
        <dbReference type="ARBA" id="ARBA00045437"/>
    </source>
</evidence>
<dbReference type="WBParaSite" id="SVE_1885700.1">
    <property type="protein sequence ID" value="SVE_1885700.1"/>
    <property type="gene ID" value="SVE_1885700"/>
</dbReference>
<organism evidence="10 11">
    <name type="scientific">Strongyloides venezuelensis</name>
    <name type="common">Threadworm</name>
    <dbReference type="NCBI Taxonomy" id="75913"/>
    <lineage>
        <taxon>Eukaryota</taxon>
        <taxon>Metazoa</taxon>
        <taxon>Ecdysozoa</taxon>
        <taxon>Nematoda</taxon>
        <taxon>Chromadorea</taxon>
        <taxon>Rhabditida</taxon>
        <taxon>Tylenchina</taxon>
        <taxon>Panagrolaimomorpha</taxon>
        <taxon>Strongyloidoidea</taxon>
        <taxon>Strongyloididae</taxon>
        <taxon>Strongyloides</taxon>
    </lineage>
</organism>
<feature type="repeat" description="WD" evidence="8">
    <location>
        <begin position="170"/>
        <end position="205"/>
    </location>
</feature>
<accession>A0A0K0G2B1</accession>
<evidence type="ECO:0000256" key="2">
    <source>
        <dbReference type="ARBA" id="ARBA00018260"/>
    </source>
</evidence>
<dbReference type="Gene3D" id="2.130.10.10">
    <property type="entry name" value="YVTN repeat-like/Quinoprotein amine dehydrogenase"/>
    <property type="match status" value="2"/>
</dbReference>
<evidence type="ECO:0000256" key="1">
    <source>
        <dbReference type="ARBA" id="ARBA00004604"/>
    </source>
</evidence>
<dbReference type="SMART" id="SM00320">
    <property type="entry name" value="WD40"/>
    <property type="match status" value="6"/>
</dbReference>
<dbReference type="InterPro" id="IPR019775">
    <property type="entry name" value="WD40_repeat_CS"/>
</dbReference>
<evidence type="ECO:0000256" key="4">
    <source>
        <dbReference type="ARBA" id="ARBA00022574"/>
    </source>
</evidence>
<reference evidence="11" key="2">
    <citation type="submission" date="2015-08" db="UniProtKB">
        <authorList>
            <consortium name="WormBaseParasite"/>
        </authorList>
    </citation>
    <scope>IDENTIFICATION</scope>
</reference>
<keyword evidence="10" id="KW-1185">Reference proteome</keyword>
<evidence type="ECO:0000313" key="11">
    <source>
        <dbReference type="WBParaSite" id="SVE_1885700.1"/>
    </source>
</evidence>
<evidence type="ECO:0000256" key="6">
    <source>
        <dbReference type="ARBA" id="ARBA00023242"/>
    </source>
</evidence>
<dbReference type="STRING" id="75913.A0A0K0G2B1"/>
<dbReference type="PROSITE" id="PS50294">
    <property type="entry name" value="WD_REPEATS_REGION"/>
    <property type="match status" value="1"/>
</dbReference>
<keyword evidence="3" id="KW-0698">rRNA processing</keyword>
<protein>
    <recommendedName>
        <fullName evidence="2">U3 small nucleolar RNA-associated protein 15 homolog</fullName>
    </recommendedName>
</protein>
<dbReference type="PANTHER" id="PTHR19924">
    <property type="entry name" value="UTP15 U3 SMALL NUCLEOLAR RNA-ASSOCIATED PROTEIN 15 FAMILY MEMBER"/>
    <property type="match status" value="1"/>
</dbReference>
<dbReference type="InterPro" id="IPR015943">
    <property type="entry name" value="WD40/YVTN_repeat-like_dom_sf"/>
</dbReference>
<evidence type="ECO:0000259" key="9">
    <source>
        <dbReference type="Pfam" id="PF09384"/>
    </source>
</evidence>
<keyword evidence="5" id="KW-0677">Repeat</keyword>
<evidence type="ECO:0000313" key="10">
    <source>
        <dbReference type="Proteomes" id="UP000035680"/>
    </source>
</evidence>
<dbReference type="GO" id="GO:0045943">
    <property type="term" value="P:positive regulation of transcription by RNA polymerase I"/>
    <property type="evidence" value="ECO:0007669"/>
    <property type="project" value="TreeGrafter"/>
</dbReference>
<dbReference type="AlphaFoldDB" id="A0A0K0G2B1"/>
<dbReference type="Pfam" id="PF09384">
    <property type="entry name" value="UTP15_C"/>
    <property type="match status" value="1"/>
</dbReference>